<dbReference type="EMBL" id="JAVHJV010000012">
    <property type="protein sequence ID" value="KAK5938760.1"/>
    <property type="molecule type" value="Genomic_DNA"/>
</dbReference>
<dbReference type="SUPFAM" id="SSF56112">
    <property type="entry name" value="Protein kinase-like (PK-like)"/>
    <property type="match status" value="1"/>
</dbReference>
<feature type="compositionally biased region" description="Polar residues" evidence="1">
    <location>
        <begin position="410"/>
        <end position="420"/>
    </location>
</feature>
<evidence type="ECO:0000256" key="1">
    <source>
        <dbReference type="SAM" id="MobiDB-lite"/>
    </source>
</evidence>
<evidence type="ECO:0000259" key="3">
    <source>
        <dbReference type="Pfam" id="PF01636"/>
    </source>
</evidence>
<feature type="compositionally biased region" description="Basic and acidic residues" evidence="1">
    <location>
        <begin position="387"/>
        <end position="409"/>
    </location>
</feature>
<feature type="region of interest" description="Disordered" evidence="1">
    <location>
        <begin position="357"/>
        <end position="433"/>
    </location>
</feature>
<keyword evidence="2" id="KW-1133">Transmembrane helix</keyword>
<accession>A0ABR0RDR5</accession>
<keyword evidence="2" id="KW-0812">Transmembrane</keyword>
<keyword evidence="5" id="KW-1185">Reference proteome</keyword>
<dbReference type="Pfam" id="PF01636">
    <property type="entry name" value="APH"/>
    <property type="match status" value="1"/>
</dbReference>
<reference evidence="4 5" key="1">
    <citation type="journal article" date="2023" name="Res Sq">
        <title>Genomic and morphological characterization of Knufia obscura isolated from the Mars 2020 spacecraft assembly facility.</title>
        <authorList>
            <person name="Chander A.M."/>
            <person name="Teixeira M.M."/>
            <person name="Singh N.K."/>
            <person name="Williams M.P."/>
            <person name="Parker C.W."/>
            <person name="Leo P."/>
            <person name="Stajich J.E."/>
            <person name="Torok T."/>
            <person name="Tighe S."/>
            <person name="Mason C.E."/>
            <person name="Venkateswaran K."/>
        </authorList>
    </citation>
    <scope>NUCLEOTIDE SEQUENCE [LARGE SCALE GENOMIC DNA]</scope>
    <source>
        <strain evidence="4 5">CCFEE 5817</strain>
    </source>
</reference>
<name>A0ABR0RDR5_9EURO</name>
<sequence length="464" mass="53049">MDPHVFMPGVQLGTCWLRLSMDQKRYITQQLAEYQAQMFCAQFTSIGSLRKTESDNYEVGRVISMAAWWYNRVHDTTNKGPFNSFEDYIRAQTRLIANESKQCYDADMAEAEDKSEKGSDDDDDDDDESDFLIIMENLRRLEAALPKVFESLPKPTSDESSNILTTLAHTDLSPDNILIDPVTCKITGIIDWEDVNALPLGLACQFPLILLPEARPRYEEPDFDEYDSATDDEDEEQKERQMGKSYGYGVKLREYQCTQLRPYFLQEMERIYPEWVVQHHKGRELRDLEVIMNRADVYLEQRTLAAWLDCIEKGEKRTFLELDHLDQDRNEHPEYYEDEDPLFADAEQADVDDVASGSLEVPEEYSSIVPETSKDHDTARESGNVEAEDKAGSDGAIPERDESSKRTNIVEEQSGAQNQIEKARMSSIPSTSGVVTATRRLWPAIVASIVLAGLLHALRRRNTK</sequence>
<dbReference type="Proteomes" id="UP001334248">
    <property type="component" value="Unassembled WGS sequence"/>
</dbReference>
<dbReference type="PANTHER" id="PTHR21310">
    <property type="entry name" value="AMINOGLYCOSIDE PHOSPHOTRANSFERASE-RELATED-RELATED"/>
    <property type="match status" value="1"/>
</dbReference>
<dbReference type="RefSeq" id="XP_064726850.1">
    <property type="nucleotide sequence ID" value="XM_064877348.1"/>
</dbReference>
<feature type="region of interest" description="Disordered" evidence="1">
    <location>
        <begin position="107"/>
        <end position="128"/>
    </location>
</feature>
<dbReference type="InterPro" id="IPR011009">
    <property type="entry name" value="Kinase-like_dom_sf"/>
</dbReference>
<evidence type="ECO:0000313" key="4">
    <source>
        <dbReference type="EMBL" id="KAK5938760.1"/>
    </source>
</evidence>
<feature type="region of interest" description="Disordered" evidence="1">
    <location>
        <begin position="220"/>
        <end position="243"/>
    </location>
</feature>
<dbReference type="GeneID" id="90002401"/>
<feature type="domain" description="Aminoglycoside phosphotransferase" evidence="3">
    <location>
        <begin position="118"/>
        <end position="195"/>
    </location>
</feature>
<keyword evidence="2" id="KW-0472">Membrane</keyword>
<dbReference type="InterPro" id="IPR002575">
    <property type="entry name" value="Aminoglycoside_PTrfase"/>
</dbReference>
<dbReference type="Gene3D" id="3.90.1200.10">
    <property type="match status" value="1"/>
</dbReference>
<dbReference type="PANTHER" id="PTHR21310:SF13">
    <property type="entry name" value="AMINOGLYCOSIDE PHOSPHOTRANSFERASE DOMAIN-CONTAINING PROTEIN"/>
    <property type="match status" value="1"/>
</dbReference>
<feature type="compositionally biased region" description="Acidic residues" evidence="1">
    <location>
        <begin position="221"/>
        <end position="236"/>
    </location>
</feature>
<feature type="transmembrane region" description="Helical" evidence="2">
    <location>
        <begin position="441"/>
        <end position="458"/>
    </location>
</feature>
<comment type="caution">
    <text evidence="4">The sequence shown here is derived from an EMBL/GenBank/DDBJ whole genome shotgun (WGS) entry which is preliminary data.</text>
</comment>
<dbReference type="InterPro" id="IPR051678">
    <property type="entry name" value="AGP_Transferase"/>
</dbReference>
<feature type="compositionally biased region" description="Acidic residues" evidence="1">
    <location>
        <begin position="119"/>
        <end position="128"/>
    </location>
</feature>
<proteinExistence type="predicted"/>
<gene>
    <name evidence="4" type="ORF">PMZ80_008952</name>
</gene>
<evidence type="ECO:0000256" key="2">
    <source>
        <dbReference type="SAM" id="Phobius"/>
    </source>
</evidence>
<protein>
    <recommendedName>
        <fullName evidence="3">Aminoglycoside phosphotransferase domain-containing protein</fullName>
    </recommendedName>
</protein>
<evidence type="ECO:0000313" key="5">
    <source>
        <dbReference type="Proteomes" id="UP001334248"/>
    </source>
</evidence>
<organism evidence="4 5">
    <name type="scientific">Knufia obscura</name>
    <dbReference type="NCBI Taxonomy" id="1635080"/>
    <lineage>
        <taxon>Eukaryota</taxon>
        <taxon>Fungi</taxon>
        <taxon>Dikarya</taxon>
        <taxon>Ascomycota</taxon>
        <taxon>Pezizomycotina</taxon>
        <taxon>Eurotiomycetes</taxon>
        <taxon>Chaetothyriomycetidae</taxon>
        <taxon>Chaetothyriales</taxon>
        <taxon>Trichomeriaceae</taxon>
        <taxon>Knufia</taxon>
    </lineage>
</organism>